<gene>
    <name evidence="1" type="ORF">AA0117_g11383</name>
</gene>
<evidence type="ECO:0000313" key="1">
    <source>
        <dbReference type="EMBL" id="RYN68105.1"/>
    </source>
</evidence>
<comment type="caution">
    <text evidence="1">The sequence shown here is derived from an EMBL/GenBank/DDBJ whole genome shotgun (WGS) entry which is preliminary data.</text>
</comment>
<organism evidence="1 2">
    <name type="scientific">Alternaria alternata</name>
    <name type="common">Alternaria rot fungus</name>
    <name type="synonym">Torula alternata</name>
    <dbReference type="NCBI Taxonomy" id="5599"/>
    <lineage>
        <taxon>Eukaryota</taxon>
        <taxon>Fungi</taxon>
        <taxon>Dikarya</taxon>
        <taxon>Ascomycota</taxon>
        <taxon>Pezizomycotina</taxon>
        <taxon>Dothideomycetes</taxon>
        <taxon>Pleosporomycetidae</taxon>
        <taxon>Pleosporales</taxon>
        <taxon>Pleosporineae</taxon>
        <taxon>Pleosporaceae</taxon>
        <taxon>Alternaria</taxon>
        <taxon>Alternaria sect. Alternaria</taxon>
        <taxon>Alternaria alternata complex</taxon>
    </lineage>
</organism>
<dbReference type="Proteomes" id="UP000291422">
    <property type="component" value="Unassembled WGS sequence"/>
</dbReference>
<dbReference type="EMBL" id="PDXD01000051">
    <property type="protein sequence ID" value="RYN68105.1"/>
    <property type="molecule type" value="Genomic_DNA"/>
</dbReference>
<protein>
    <submittedName>
        <fullName evidence="1">Uncharacterized protein</fullName>
    </submittedName>
</protein>
<dbReference type="AlphaFoldDB" id="A0A4Q4N4A6"/>
<accession>A0A4Q4N4A6</accession>
<evidence type="ECO:0000313" key="2">
    <source>
        <dbReference type="Proteomes" id="UP000291422"/>
    </source>
</evidence>
<name>A0A4Q4N4A6_ALTAL</name>
<proteinExistence type="predicted"/>
<reference evidence="2" key="1">
    <citation type="journal article" date="2019" name="bioRxiv">
        <title>Genomics, evolutionary history and diagnostics of the Alternaria alternata species group including apple and Asian pear pathotypes.</title>
        <authorList>
            <person name="Armitage A.D."/>
            <person name="Cockerton H.M."/>
            <person name="Sreenivasaprasad S."/>
            <person name="Woodhall J.W."/>
            <person name="Lane C.R."/>
            <person name="Harrison R.J."/>
            <person name="Clarkson J.P."/>
        </authorList>
    </citation>
    <scope>NUCLEOTIDE SEQUENCE [LARGE SCALE GENOMIC DNA]</scope>
    <source>
        <strain evidence="2">FERA 1177</strain>
    </source>
</reference>
<sequence>MPPPPFSTHSSRENRCIPYLRHLQTPGVKPSYDSNMDVIQETPVIATSKPAVGFVVLKRTIVAIN</sequence>